<evidence type="ECO:0000313" key="4">
    <source>
        <dbReference type="Proteomes" id="UP001501195"/>
    </source>
</evidence>
<dbReference type="Pfam" id="PF01047">
    <property type="entry name" value="MarR"/>
    <property type="match status" value="1"/>
</dbReference>
<dbReference type="InterPro" id="IPR052526">
    <property type="entry name" value="HTH-type_Bedaq_tolerance"/>
</dbReference>
<dbReference type="InterPro" id="IPR036390">
    <property type="entry name" value="WH_DNA-bd_sf"/>
</dbReference>
<dbReference type="PROSITE" id="PS50995">
    <property type="entry name" value="HTH_MARR_2"/>
    <property type="match status" value="1"/>
</dbReference>
<feature type="region of interest" description="Disordered" evidence="1">
    <location>
        <begin position="1"/>
        <end position="26"/>
    </location>
</feature>
<keyword evidence="4" id="KW-1185">Reference proteome</keyword>
<protein>
    <submittedName>
        <fullName evidence="3">MarR family transcriptional regulator</fullName>
    </submittedName>
</protein>
<organism evidence="3 4">
    <name type="scientific">Kineococcus glutinatus</name>
    <dbReference type="NCBI Taxonomy" id="1070872"/>
    <lineage>
        <taxon>Bacteria</taxon>
        <taxon>Bacillati</taxon>
        <taxon>Actinomycetota</taxon>
        <taxon>Actinomycetes</taxon>
        <taxon>Kineosporiales</taxon>
        <taxon>Kineosporiaceae</taxon>
        <taxon>Kineococcus</taxon>
    </lineage>
</organism>
<gene>
    <name evidence="3" type="ORF">GCM10023225_07800</name>
</gene>
<accession>A0ABP9HCU9</accession>
<feature type="domain" description="HTH marR-type" evidence="2">
    <location>
        <begin position="29"/>
        <end position="157"/>
    </location>
</feature>
<dbReference type="SUPFAM" id="SSF46785">
    <property type="entry name" value="Winged helix' DNA-binding domain"/>
    <property type="match status" value="1"/>
</dbReference>
<dbReference type="PANTHER" id="PTHR39515:SF2">
    <property type="entry name" value="HTH-TYPE TRANSCRIPTIONAL REGULATOR RV0880"/>
    <property type="match status" value="1"/>
</dbReference>
<evidence type="ECO:0000259" key="2">
    <source>
        <dbReference type="PROSITE" id="PS50995"/>
    </source>
</evidence>
<evidence type="ECO:0000313" key="3">
    <source>
        <dbReference type="EMBL" id="GAA4967729.1"/>
    </source>
</evidence>
<name>A0ABP9HCU9_9ACTN</name>
<reference evidence="4" key="1">
    <citation type="journal article" date="2019" name="Int. J. Syst. Evol. Microbiol.">
        <title>The Global Catalogue of Microorganisms (GCM) 10K type strain sequencing project: providing services to taxonomists for standard genome sequencing and annotation.</title>
        <authorList>
            <consortium name="The Broad Institute Genomics Platform"/>
            <consortium name="The Broad Institute Genome Sequencing Center for Infectious Disease"/>
            <person name="Wu L."/>
            <person name="Ma J."/>
        </authorList>
    </citation>
    <scope>NUCLEOTIDE SEQUENCE [LARGE SCALE GENOMIC DNA]</scope>
    <source>
        <strain evidence="4">JCM 18126</strain>
    </source>
</reference>
<proteinExistence type="predicted"/>
<dbReference type="PRINTS" id="PR00598">
    <property type="entry name" value="HTHMARR"/>
</dbReference>
<dbReference type="EMBL" id="BAABIL010000095">
    <property type="protein sequence ID" value="GAA4967729.1"/>
    <property type="molecule type" value="Genomic_DNA"/>
</dbReference>
<dbReference type="Proteomes" id="UP001501195">
    <property type="component" value="Unassembled WGS sequence"/>
</dbReference>
<evidence type="ECO:0000256" key="1">
    <source>
        <dbReference type="SAM" id="MobiDB-lite"/>
    </source>
</evidence>
<dbReference type="SMART" id="SM00347">
    <property type="entry name" value="HTH_MARR"/>
    <property type="match status" value="1"/>
</dbReference>
<dbReference type="PANTHER" id="PTHR39515">
    <property type="entry name" value="CONSERVED PROTEIN"/>
    <property type="match status" value="1"/>
</dbReference>
<comment type="caution">
    <text evidence="3">The sequence shown here is derived from an EMBL/GenBank/DDBJ whole genome shotgun (WGS) entry which is preliminary data.</text>
</comment>
<dbReference type="InterPro" id="IPR000835">
    <property type="entry name" value="HTH_MarR-typ"/>
</dbReference>
<sequence length="161" mass="17789">MPPAPTVSERPPERPPEYPPVPRGPAGLAAELRTALMRSTRRLRAMKSDDDLSDAQFSVLALLDRCGPRTPGELAEAEHVQPPSMTRTVASLVERGLAERGDHPGDRRQVLVRLTPAGRTTVEETRRRRDAWLARQLAGLTPAEREVLARATEILRRVVAP</sequence>
<dbReference type="InterPro" id="IPR036388">
    <property type="entry name" value="WH-like_DNA-bd_sf"/>
</dbReference>
<dbReference type="Gene3D" id="1.10.10.10">
    <property type="entry name" value="Winged helix-like DNA-binding domain superfamily/Winged helix DNA-binding domain"/>
    <property type="match status" value="1"/>
</dbReference>